<proteinExistence type="predicted"/>
<feature type="region of interest" description="Disordered" evidence="1">
    <location>
        <begin position="1"/>
        <end position="27"/>
    </location>
</feature>
<sequence>AVSANGATPSTAAQRRPPDTSPWVTLADPWQGKAGLKFTGRRKRDWMLTRSITKLTSPDKEYPRKGHSETRT</sequence>
<dbReference type="Proteomes" id="UP000386466">
    <property type="component" value="Unassembled WGS sequence"/>
</dbReference>
<dbReference type="AlphaFoldDB" id="A0A485N8M9"/>
<evidence type="ECO:0000313" key="3">
    <source>
        <dbReference type="Proteomes" id="UP000386466"/>
    </source>
</evidence>
<gene>
    <name evidence="2" type="ORF">LYPA_23C017738</name>
</gene>
<feature type="region of interest" description="Disordered" evidence="1">
    <location>
        <begin position="51"/>
        <end position="72"/>
    </location>
</feature>
<evidence type="ECO:0000313" key="2">
    <source>
        <dbReference type="EMBL" id="VFV28693.1"/>
    </source>
</evidence>
<feature type="non-terminal residue" evidence="2">
    <location>
        <position position="1"/>
    </location>
</feature>
<name>A0A485N8M9_LYNPA</name>
<feature type="compositionally biased region" description="Basic and acidic residues" evidence="1">
    <location>
        <begin position="57"/>
        <end position="72"/>
    </location>
</feature>
<protein>
    <submittedName>
        <fullName evidence="2">Uncharacterized protein</fullName>
    </submittedName>
</protein>
<keyword evidence="3" id="KW-1185">Reference proteome</keyword>
<organism evidence="2 3">
    <name type="scientific">Lynx pardinus</name>
    <name type="common">Iberian lynx</name>
    <name type="synonym">Felis pardina</name>
    <dbReference type="NCBI Taxonomy" id="191816"/>
    <lineage>
        <taxon>Eukaryota</taxon>
        <taxon>Metazoa</taxon>
        <taxon>Chordata</taxon>
        <taxon>Craniata</taxon>
        <taxon>Vertebrata</taxon>
        <taxon>Euteleostomi</taxon>
        <taxon>Mammalia</taxon>
        <taxon>Eutheria</taxon>
        <taxon>Laurasiatheria</taxon>
        <taxon>Carnivora</taxon>
        <taxon>Feliformia</taxon>
        <taxon>Felidae</taxon>
        <taxon>Felinae</taxon>
        <taxon>Lynx</taxon>
    </lineage>
</organism>
<reference evidence="2 3" key="1">
    <citation type="submission" date="2019-01" db="EMBL/GenBank/DDBJ databases">
        <authorList>
            <person name="Alioto T."/>
            <person name="Alioto T."/>
        </authorList>
    </citation>
    <scope>NUCLEOTIDE SEQUENCE [LARGE SCALE GENOMIC DNA]</scope>
</reference>
<feature type="compositionally biased region" description="Polar residues" evidence="1">
    <location>
        <begin position="1"/>
        <end position="13"/>
    </location>
</feature>
<evidence type="ECO:0000256" key="1">
    <source>
        <dbReference type="SAM" id="MobiDB-lite"/>
    </source>
</evidence>
<accession>A0A485N8M9</accession>
<dbReference type="EMBL" id="CAAGRJ010011696">
    <property type="protein sequence ID" value="VFV28693.1"/>
    <property type="molecule type" value="Genomic_DNA"/>
</dbReference>